<dbReference type="InterPro" id="IPR052724">
    <property type="entry name" value="GT117_domain-containing"/>
</dbReference>
<dbReference type="HOGENOM" id="CLU_440600_0_0_7"/>
<dbReference type="PANTHER" id="PTHR16214">
    <property type="entry name" value="TRANSMEMBRANE PROTEIN 260"/>
    <property type="match status" value="1"/>
</dbReference>
<dbReference type="AlphaFoldDB" id="A5G4Z0"/>
<feature type="transmembrane region" description="Helical" evidence="1">
    <location>
        <begin position="312"/>
        <end position="331"/>
    </location>
</feature>
<dbReference type="PANTHER" id="PTHR16214:SF3">
    <property type="entry name" value="TRANSMEMBRANE PROTEIN 260"/>
    <property type="match status" value="1"/>
</dbReference>
<dbReference type="OrthoDB" id="9807602at2"/>
<dbReference type="RefSeq" id="WP_011939534.1">
    <property type="nucleotide sequence ID" value="NC_009483.1"/>
</dbReference>
<dbReference type="InterPro" id="IPR021280">
    <property type="entry name" value="TMEM260-like"/>
</dbReference>
<keyword evidence="3" id="KW-1185">Reference proteome</keyword>
<dbReference type="STRING" id="351605.Gura_2684"/>
<dbReference type="EMBL" id="CP000698">
    <property type="protein sequence ID" value="ABQ26858.1"/>
    <property type="molecule type" value="Genomic_DNA"/>
</dbReference>
<evidence type="ECO:0000256" key="1">
    <source>
        <dbReference type="SAM" id="Phobius"/>
    </source>
</evidence>
<feature type="transmembrane region" description="Helical" evidence="1">
    <location>
        <begin position="74"/>
        <end position="96"/>
    </location>
</feature>
<dbReference type="Pfam" id="PF11028">
    <property type="entry name" value="TMEM260-like"/>
    <property type="match status" value="1"/>
</dbReference>
<feature type="transmembrane region" description="Helical" evidence="1">
    <location>
        <begin position="173"/>
        <end position="204"/>
    </location>
</feature>
<feature type="transmembrane region" description="Helical" evidence="1">
    <location>
        <begin position="41"/>
        <end position="62"/>
    </location>
</feature>
<proteinExistence type="predicted"/>
<organism evidence="2 3">
    <name type="scientific">Geotalea uraniireducens (strain Rf4)</name>
    <name type="common">Geobacter uraniireducens</name>
    <dbReference type="NCBI Taxonomy" id="351605"/>
    <lineage>
        <taxon>Bacteria</taxon>
        <taxon>Pseudomonadati</taxon>
        <taxon>Thermodesulfobacteriota</taxon>
        <taxon>Desulfuromonadia</taxon>
        <taxon>Geobacterales</taxon>
        <taxon>Geobacteraceae</taxon>
        <taxon>Geotalea</taxon>
    </lineage>
</organism>
<evidence type="ECO:0000313" key="2">
    <source>
        <dbReference type="EMBL" id="ABQ26858.1"/>
    </source>
</evidence>
<name>A5G4Z0_GEOUR</name>
<gene>
    <name evidence="2" type="ordered locus">Gura_2684</name>
</gene>
<evidence type="ECO:0000313" key="3">
    <source>
        <dbReference type="Proteomes" id="UP000006695"/>
    </source>
</evidence>
<evidence type="ECO:0008006" key="4">
    <source>
        <dbReference type="Google" id="ProtNLM"/>
    </source>
</evidence>
<keyword evidence="1" id="KW-1133">Transmembrane helix</keyword>
<accession>A5G4Z0</accession>
<dbReference type="Proteomes" id="UP000006695">
    <property type="component" value="Chromosome"/>
</dbReference>
<feature type="transmembrane region" description="Helical" evidence="1">
    <location>
        <begin position="343"/>
        <end position="362"/>
    </location>
</feature>
<feature type="transmembrane region" description="Helical" evidence="1">
    <location>
        <begin position="289"/>
        <end position="305"/>
    </location>
</feature>
<feature type="transmembrane region" description="Helical" evidence="1">
    <location>
        <begin position="12"/>
        <end position="35"/>
    </location>
</feature>
<reference evidence="2 3" key="1">
    <citation type="submission" date="2007-05" db="EMBL/GenBank/DDBJ databases">
        <title>Complete sequence of Geobacter uraniireducens Rf4.</title>
        <authorList>
            <consortium name="US DOE Joint Genome Institute"/>
            <person name="Copeland A."/>
            <person name="Lucas S."/>
            <person name="Lapidus A."/>
            <person name="Barry K."/>
            <person name="Detter J.C."/>
            <person name="Glavina del Rio T."/>
            <person name="Hammon N."/>
            <person name="Israni S."/>
            <person name="Dalin E."/>
            <person name="Tice H."/>
            <person name="Pitluck S."/>
            <person name="Chertkov O."/>
            <person name="Brettin T."/>
            <person name="Bruce D."/>
            <person name="Han C."/>
            <person name="Schmutz J."/>
            <person name="Larimer F."/>
            <person name="Land M."/>
            <person name="Hauser L."/>
            <person name="Kyrpides N."/>
            <person name="Mikhailova N."/>
            <person name="Shelobolina E."/>
            <person name="Aklujkar M."/>
            <person name="Lovley D."/>
            <person name="Richardson P."/>
        </authorList>
    </citation>
    <scope>NUCLEOTIDE SEQUENCE [LARGE SCALE GENOMIC DNA]</scope>
    <source>
        <strain evidence="2 3">Rf4</strain>
    </source>
</reference>
<feature type="transmembrane region" description="Helical" evidence="1">
    <location>
        <begin position="143"/>
        <end position="161"/>
    </location>
</feature>
<feature type="transmembrane region" description="Helical" evidence="1">
    <location>
        <begin position="216"/>
        <end position="234"/>
    </location>
</feature>
<sequence>MSNVKLWQRIDPFAVLSVSVPLLIYLLTLAPTVTFFDSGEFITAISSLGTAHSPGYPLFVNYAKPFTYLPFGSIAFRVNIATAISAAVACYGVYLIVSHILAKEVLTEDHGFSELYKKIIAFCAAVTFAFSARLWLQSNHDKPYPLIAFLSAMIFYLLLLWRDSYRKGEERPAYVYLGAFLAGLAFGAHQTIVLLLPSFAFLILSVNWRLVGRVKEIIIAVFFAILGFSVHLHMPVRALQNPLLNWGDSRNLTQFLWNLLRKGYPVEKPARDLSLLWAQINAFNVPYEFTWFGLVLVLIGIAAFLKKRRDEVLAYLIGIVFFLLVIAGYFNTPADMIFLTEEFFTPLYLLSAVLIGLGLFALLKNGLAFFSAQVISSLPVKVAAGAILLALPATVCALHYVENDQHENYIAYDYASNTLRSLPQGAALFTWGDSGAFPLWYLQGVEKMRDDLDLLHTPHLVFNWYLDSFPDLFRYSMLKSIPMETLSPENALQLAVTEQIARRPVYIDFSTRYSVQFSNYSLRQRGICYQLLSGGGDTFLFPDISVWNSYILRGISGEMFFRDLDTGKAILIYANGHMEAGETLLRLRQFGEGVQELRAAEKIAPELQMQVSGILSGYGLR</sequence>
<dbReference type="KEGG" id="gur:Gura_2684"/>
<keyword evidence="1" id="KW-0812">Transmembrane</keyword>
<protein>
    <recommendedName>
        <fullName evidence="4">DUF2723 domain-containing protein</fullName>
    </recommendedName>
</protein>
<feature type="transmembrane region" description="Helical" evidence="1">
    <location>
        <begin position="116"/>
        <end position="136"/>
    </location>
</feature>
<keyword evidence="1" id="KW-0472">Membrane</keyword>